<dbReference type="SMART" id="SM00320">
    <property type="entry name" value="WD40"/>
    <property type="match status" value="5"/>
</dbReference>
<protein>
    <submittedName>
        <fullName evidence="4">Uncharacterized protein</fullName>
    </submittedName>
</protein>
<dbReference type="InterPro" id="IPR051510">
    <property type="entry name" value="SKI8"/>
</dbReference>
<dbReference type="STRING" id="1064592.G0VF58"/>
<dbReference type="PROSITE" id="PS50082">
    <property type="entry name" value="WD_REPEATS_2"/>
    <property type="match status" value="1"/>
</dbReference>
<dbReference type="InterPro" id="IPR036322">
    <property type="entry name" value="WD40_repeat_dom_sf"/>
</dbReference>
<dbReference type="PANTHER" id="PTHR44090">
    <property type="entry name" value="WD REPEAT-CONTAINING PROTEIN 61"/>
    <property type="match status" value="1"/>
</dbReference>
<dbReference type="InterPro" id="IPR001680">
    <property type="entry name" value="WD40_rpt"/>
</dbReference>
<name>G0VF58_NAUCA</name>
<dbReference type="FunCoup" id="G0VF58">
    <property type="interactions" value="204"/>
</dbReference>
<dbReference type="GeneID" id="96903756"/>
<organism evidence="4 5">
    <name type="scientific">Naumovozyma castellii</name>
    <name type="common">Yeast</name>
    <name type="synonym">Saccharomyces castellii</name>
    <dbReference type="NCBI Taxonomy" id="27288"/>
    <lineage>
        <taxon>Eukaryota</taxon>
        <taxon>Fungi</taxon>
        <taxon>Dikarya</taxon>
        <taxon>Ascomycota</taxon>
        <taxon>Saccharomycotina</taxon>
        <taxon>Saccharomycetes</taxon>
        <taxon>Saccharomycetales</taxon>
        <taxon>Saccharomycetaceae</taxon>
        <taxon>Naumovozyma</taxon>
    </lineage>
</organism>
<evidence type="ECO:0000256" key="1">
    <source>
        <dbReference type="ARBA" id="ARBA00022574"/>
    </source>
</evidence>
<dbReference type="SUPFAM" id="SSF50978">
    <property type="entry name" value="WD40 repeat-like"/>
    <property type="match status" value="1"/>
</dbReference>
<keyword evidence="2" id="KW-0677">Repeat</keyword>
<dbReference type="AlphaFoldDB" id="G0VF58"/>
<dbReference type="OMA" id="CVCLDRS"/>
<dbReference type="Pfam" id="PF00400">
    <property type="entry name" value="WD40"/>
    <property type="match status" value="1"/>
</dbReference>
<evidence type="ECO:0000256" key="2">
    <source>
        <dbReference type="ARBA" id="ARBA00022737"/>
    </source>
</evidence>
<dbReference type="GO" id="GO:0065004">
    <property type="term" value="P:protein-DNA complex assembly"/>
    <property type="evidence" value="ECO:0007669"/>
    <property type="project" value="EnsemblFungi"/>
</dbReference>
<evidence type="ECO:0000313" key="4">
    <source>
        <dbReference type="EMBL" id="CCC70123.1"/>
    </source>
</evidence>
<sequence>MSKVFISTTNCGKAHDADIFKVAISIPFTITASGDGYIKLWKNKLLENEQPRDHYISQFINKTGVHHVDVFHSMEAENLELLIITCVSFSGEISFWQFDFNEKKLNRIELFDSPEWNKKSFWAIKWLKSDDQVLSHRLAATDVKGTTYVWKFNPFPKDDGIENTDKTMTMSKLQLQGEMPPPSAEAVFATCVDMSHNGLIATGFANGTIVVSQLSTLRPLYNFEGFGIQGIEQNSNTVRAVKFSPAGSLLAVANDSGSFGCVALYETQFGERIGNLTVPTHSGQSSVESFAHSGWVFALSFNSTGEFLATSGYDSKVRVWDVKSKERVTTLNITAGDIENEDDILLEDENGDSLKYPPVLDVSFINKGIRSGMNSDVNEGLCCVCLDRSIRWYREAGGN</sequence>
<dbReference type="PANTHER" id="PTHR44090:SF1">
    <property type="entry name" value="SUPERKILLER COMPLEX PROTEIN 8"/>
    <property type="match status" value="1"/>
</dbReference>
<accession>G0VF58</accession>
<dbReference type="HOGENOM" id="CLU_065016_0_0_1"/>
<dbReference type="GO" id="GO:0070478">
    <property type="term" value="P:nuclear-transcribed mRNA catabolic process, 3'-5' exonucleolytic nonsense-mediated decay"/>
    <property type="evidence" value="ECO:0007669"/>
    <property type="project" value="EnsemblFungi"/>
</dbReference>
<dbReference type="eggNOG" id="KOG4155">
    <property type="taxonomic scope" value="Eukaryota"/>
</dbReference>
<dbReference type="InParanoid" id="G0VF58"/>
<dbReference type="GO" id="GO:0070481">
    <property type="term" value="P:nuclear-transcribed mRNA catabolic process, non-stop decay"/>
    <property type="evidence" value="ECO:0007669"/>
    <property type="project" value="EnsemblFungi"/>
</dbReference>
<reference key="2">
    <citation type="submission" date="2011-08" db="EMBL/GenBank/DDBJ databases">
        <title>Genome sequence of Naumovozyma castellii.</title>
        <authorList>
            <person name="Gordon J.L."/>
            <person name="Armisen D."/>
            <person name="Proux-Wera E."/>
            <person name="OhEigeartaigh S.S."/>
            <person name="Byrne K.P."/>
            <person name="Wolfe K.H."/>
        </authorList>
    </citation>
    <scope>NUCLEOTIDE SEQUENCE</scope>
    <source>
        <strain>Type strain:CBS 4309</strain>
    </source>
</reference>
<evidence type="ECO:0000313" key="5">
    <source>
        <dbReference type="Proteomes" id="UP000001640"/>
    </source>
</evidence>
<gene>
    <name evidence="4" type="primary">NCAS0E00530</name>
    <name evidence="4" type="ordered locus">NCAS_0E00530</name>
</gene>
<dbReference type="PROSITE" id="PS00678">
    <property type="entry name" value="WD_REPEATS_1"/>
    <property type="match status" value="1"/>
</dbReference>
<dbReference type="InterPro" id="IPR015943">
    <property type="entry name" value="WD40/YVTN_repeat-like_dom_sf"/>
</dbReference>
<dbReference type="OrthoDB" id="10251741at2759"/>
<dbReference type="GO" id="GO:0055087">
    <property type="term" value="C:Ski complex"/>
    <property type="evidence" value="ECO:0007669"/>
    <property type="project" value="EnsemblFungi"/>
</dbReference>
<proteinExistence type="predicted"/>
<keyword evidence="1 3" id="KW-0853">WD repeat</keyword>
<dbReference type="GO" id="GO:0007131">
    <property type="term" value="P:reciprocal meiotic recombination"/>
    <property type="evidence" value="ECO:0007669"/>
    <property type="project" value="EnsemblFungi"/>
</dbReference>
<dbReference type="GO" id="GO:0000228">
    <property type="term" value="C:nuclear chromosome"/>
    <property type="evidence" value="ECO:0007669"/>
    <property type="project" value="EnsemblFungi"/>
</dbReference>
<feature type="repeat" description="WD" evidence="3">
    <location>
        <begin position="289"/>
        <end position="330"/>
    </location>
</feature>
<dbReference type="Proteomes" id="UP000001640">
    <property type="component" value="Chromosome 5"/>
</dbReference>
<dbReference type="EMBL" id="HE576756">
    <property type="protein sequence ID" value="CCC70123.1"/>
    <property type="molecule type" value="Genomic_DNA"/>
</dbReference>
<dbReference type="PROSITE" id="PS50294">
    <property type="entry name" value="WD_REPEATS_REGION"/>
    <property type="match status" value="1"/>
</dbReference>
<evidence type="ECO:0000256" key="3">
    <source>
        <dbReference type="PROSITE-ProRule" id="PRU00221"/>
    </source>
</evidence>
<keyword evidence="5" id="KW-1185">Reference proteome</keyword>
<dbReference type="KEGG" id="ncs:NCAS_0E00530"/>
<dbReference type="Gene3D" id="2.130.10.10">
    <property type="entry name" value="YVTN repeat-like/Quinoprotein amine dehydrogenase"/>
    <property type="match status" value="1"/>
</dbReference>
<reference evidence="4 5" key="1">
    <citation type="journal article" date="2011" name="Proc. Natl. Acad. Sci. U.S.A.">
        <title>Evolutionary erosion of yeast sex chromosomes by mating-type switching accidents.</title>
        <authorList>
            <person name="Gordon J.L."/>
            <person name="Armisen D."/>
            <person name="Proux-Wera E."/>
            <person name="Oheigeartaigh S.S."/>
            <person name="Byrne K.P."/>
            <person name="Wolfe K.H."/>
        </authorList>
    </citation>
    <scope>NUCLEOTIDE SEQUENCE [LARGE SCALE GENOMIC DNA]</scope>
    <source>
        <strain evidence="5">ATCC 76901 / BCRC 22586 / CBS 4309 / NBRC 1992 / NRRL Y-12630</strain>
    </source>
</reference>
<dbReference type="InterPro" id="IPR019775">
    <property type="entry name" value="WD40_repeat_CS"/>
</dbReference>
<dbReference type="RefSeq" id="XP_003676484.1">
    <property type="nucleotide sequence ID" value="XM_003676436.1"/>
</dbReference>